<keyword evidence="3" id="KW-1185">Reference proteome</keyword>
<gene>
    <name evidence="2" type="ORF">CALVIDRAFT_182549</name>
</gene>
<evidence type="ECO:0000313" key="3">
    <source>
        <dbReference type="Proteomes" id="UP000076738"/>
    </source>
</evidence>
<feature type="region of interest" description="Disordered" evidence="1">
    <location>
        <begin position="15"/>
        <end position="42"/>
    </location>
</feature>
<evidence type="ECO:0000256" key="1">
    <source>
        <dbReference type="SAM" id="MobiDB-lite"/>
    </source>
</evidence>
<protein>
    <submittedName>
        <fullName evidence="2">Uncharacterized protein</fullName>
    </submittedName>
</protein>
<accession>A0A167L1B8</accession>
<feature type="compositionally biased region" description="Low complexity" evidence="1">
    <location>
        <begin position="21"/>
        <end position="38"/>
    </location>
</feature>
<proteinExistence type="predicted"/>
<name>A0A167L1B8_CALVF</name>
<dbReference type="OrthoDB" id="4085451at2759"/>
<organism evidence="2 3">
    <name type="scientific">Calocera viscosa (strain TUFC12733)</name>
    <dbReference type="NCBI Taxonomy" id="1330018"/>
    <lineage>
        <taxon>Eukaryota</taxon>
        <taxon>Fungi</taxon>
        <taxon>Dikarya</taxon>
        <taxon>Basidiomycota</taxon>
        <taxon>Agaricomycotina</taxon>
        <taxon>Dacrymycetes</taxon>
        <taxon>Dacrymycetales</taxon>
        <taxon>Dacrymycetaceae</taxon>
        <taxon>Calocera</taxon>
    </lineage>
</organism>
<evidence type="ECO:0000313" key="2">
    <source>
        <dbReference type="EMBL" id="KZO95233.1"/>
    </source>
</evidence>
<sequence length="212" mass="23261">MSTLRHHLSFFRTPSAQTMGASSSKAARQTAQTAAKARPSWAGATADSIEAAARARPNTVGGASAIKDEFIKRDAQDPHLLEQLNRIGPVSVNPQNMPFQTAQSARMNRIYQTRQANEEASESIQKNRFSASTLADLLNERKMARSQAELAKIAEEFNVDVDVLNQLARHVNAPSVGPPRRKQITEEGDDATPQLQAYWTTAPIDDVPQAKR</sequence>
<reference evidence="2 3" key="1">
    <citation type="journal article" date="2016" name="Mol. Biol. Evol.">
        <title>Comparative Genomics of Early-Diverging Mushroom-Forming Fungi Provides Insights into the Origins of Lignocellulose Decay Capabilities.</title>
        <authorList>
            <person name="Nagy L.G."/>
            <person name="Riley R."/>
            <person name="Tritt A."/>
            <person name="Adam C."/>
            <person name="Daum C."/>
            <person name="Floudas D."/>
            <person name="Sun H."/>
            <person name="Yadav J.S."/>
            <person name="Pangilinan J."/>
            <person name="Larsson K.H."/>
            <person name="Matsuura K."/>
            <person name="Barry K."/>
            <person name="Labutti K."/>
            <person name="Kuo R."/>
            <person name="Ohm R.A."/>
            <person name="Bhattacharya S.S."/>
            <person name="Shirouzu T."/>
            <person name="Yoshinaga Y."/>
            <person name="Martin F.M."/>
            <person name="Grigoriev I.V."/>
            <person name="Hibbett D.S."/>
        </authorList>
    </citation>
    <scope>NUCLEOTIDE SEQUENCE [LARGE SCALE GENOMIC DNA]</scope>
    <source>
        <strain evidence="2 3">TUFC12733</strain>
    </source>
</reference>
<feature type="region of interest" description="Disordered" evidence="1">
    <location>
        <begin position="172"/>
        <end position="212"/>
    </location>
</feature>
<dbReference type="AlphaFoldDB" id="A0A167L1B8"/>
<dbReference type="Proteomes" id="UP000076738">
    <property type="component" value="Unassembled WGS sequence"/>
</dbReference>
<dbReference type="EMBL" id="KV417290">
    <property type="protein sequence ID" value="KZO95233.1"/>
    <property type="molecule type" value="Genomic_DNA"/>
</dbReference>